<keyword evidence="2" id="KW-0813">Transport</keyword>
<dbReference type="PROSITE" id="PS50893">
    <property type="entry name" value="ABC_TRANSPORTER_2"/>
    <property type="match status" value="1"/>
</dbReference>
<reference evidence="6" key="1">
    <citation type="submission" date="2019-06" db="EMBL/GenBank/DDBJ databases">
        <authorList>
            <person name="Murdoch R.W."/>
            <person name="Fathepure B."/>
        </authorList>
    </citation>
    <scope>NUCLEOTIDE SEQUENCE</scope>
</reference>
<gene>
    <name evidence="6" type="primary">btuD_4</name>
    <name evidence="6" type="ORF">KBTEX_02226</name>
</gene>
<proteinExistence type="inferred from homology"/>
<dbReference type="InterPro" id="IPR003593">
    <property type="entry name" value="AAA+_ATPase"/>
</dbReference>
<evidence type="ECO:0000313" key="6">
    <source>
        <dbReference type="EMBL" id="QEA05898.1"/>
    </source>
</evidence>
<sequence>MIESQQLTRRYAGVTAVEDVSFRIGRGEVVGLLGRNGAGKSTVMKMLAGALDPSAGQVVIGGHAMDRHRRALQRRIGYLPENCPVYPEMSVADYLDQRAALQGVARGNRPAALRRALASTDLAGRAAQTIATLSRGYRQRVGVAAAIIHEPAVVILDEPTNGLDPAQIRGMRTLIRTLAEDATVLVSTHILQEVRAVCGRVLLLRRGRVALDAPLDSLDRPTGLALTVDTGAERLRAALAGLDGLGEVTPLPAPEGLHRFAIDSGTPGALAPALARRLHEHAIGLHAMEPRRQDLEAMFAETENEA</sequence>
<evidence type="ECO:0000259" key="5">
    <source>
        <dbReference type="PROSITE" id="PS50893"/>
    </source>
</evidence>
<dbReference type="PANTHER" id="PTHR43335:SF4">
    <property type="entry name" value="ABC TRANSPORTER, ATP-BINDING PROTEIN"/>
    <property type="match status" value="1"/>
</dbReference>
<organism evidence="6">
    <name type="scientific">uncultured organism</name>
    <dbReference type="NCBI Taxonomy" id="155900"/>
    <lineage>
        <taxon>unclassified sequences</taxon>
        <taxon>environmental samples</taxon>
    </lineage>
</organism>
<dbReference type="AlphaFoldDB" id="A0A5B8RD70"/>
<dbReference type="EMBL" id="MN079115">
    <property type="protein sequence ID" value="QEA05898.1"/>
    <property type="molecule type" value="Genomic_DNA"/>
</dbReference>
<evidence type="ECO:0000256" key="4">
    <source>
        <dbReference type="ARBA" id="ARBA00022840"/>
    </source>
</evidence>
<dbReference type="SUPFAM" id="SSF52540">
    <property type="entry name" value="P-loop containing nucleoside triphosphate hydrolases"/>
    <property type="match status" value="1"/>
</dbReference>
<keyword evidence="4 6" id="KW-0067">ATP-binding</keyword>
<name>A0A5B8RD70_9ZZZZ</name>
<dbReference type="PANTHER" id="PTHR43335">
    <property type="entry name" value="ABC TRANSPORTER, ATP-BINDING PROTEIN"/>
    <property type="match status" value="1"/>
</dbReference>
<feature type="domain" description="ABC transporter" evidence="5">
    <location>
        <begin position="2"/>
        <end position="231"/>
    </location>
</feature>
<evidence type="ECO:0000256" key="1">
    <source>
        <dbReference type="ARBA" id="ARBA00005417"/>
    </source>
</evidence>
<dbReference type="InterPro" id="IPR003439">
    <property type="entry name" value="ABC_transporter-like_ATP-bd"/>
</dbReference>
<protein>
    <submittedName>
        <fullName evidence="6">Vitamin B12 import ATP-binding protein BtuD</fullName>
    </submittedName>
</protein>
<keyword evidence="3" id="KW-0547">Nucleotide-binding</keyword>
<evidence type="ECO:0000256" key="3">
    <source>
        <dbReference type="ARBA" id="ARBA00022741"/>
    </source>
</evidence>
<dbReference type="Gene3D" id="3.40.50.300">
    <property type="entry name" value="P-loop containing nucleotide triphosphate hydrolases"/>
    <property type="match status" value="1"/>
</dbReference>
<dbReference type="InterPro" id="IPR027417">
    <property type="entry name" value="P-loop_NTPase"/>
</dbReference>
<comment type="similarity">
    <text evidence="1">Belongs to the ABC transporter superfamily.</text>
</comment>
<dbReference type="GO" id="GO:0016887">
    <property type="term" value="F:ATP hydrolysis activity"/>
    <property type="evidence" value="ECO:0007669"/>
    <property type="project" value="InterPro"/>
</dbReference>
<dbReference type="CDD" id="cd03230">
    <property type="entry name" value="ABC_DR_subfamily_A"/>
    <property type="match status" value="1"/>
</dbReference>
<accession>A0A5B8RD70</accession>
<evidence type="ECO:0000256" key="2">
    <source>
        <dbReference type="ARBA" id="ARBA00022448"/>
    </source>
</evidence>
<dbReference type="SMART" id="SM00382">
    <property type="entry name" value="AAA"/>
    <property type="match status" value="1"/>
</dbReference>
<dbReference type="Pfam" id="PF00005">
    <property type="entry name" value="ABC_tran"/>
    <property type="match status" value="1"/>
</dbReference>
<dbReference type="GO" id="GO:0005524">
    <property type="term" value="F:ATP binding"/>
    <property type="evidence" value="ECO:0007669"/>
    <property type="project" value="UniProtKB-KW"/>
</dbReference>